<reference evidence="2 3" key="1">
    <citation type="journal article" date="2015" name="Nature">
        <title>rRNA introns, odd ribosomes, and small enigmatic genomes across a large radiation of phyla.</title>
        <authorList>
            <person name="Brown C.T."/>
            <person name="Hug L.A."/>
            <person name="Thomas B.C."/>
            <person name="Sharon I."/>
            <person name="Castelle C.J."/>
            <person name="Singh A."/>
            <person name="Wilkins M.J."/>
            <person name="Williams K.H."/>
            <person name="Banfield J.F."/>
        </authorList>
    </citation>
    <scope>NUCLEOTIDE SEQUENCE [LARGE SCALE GENOMIC DNA]</scope>
</reference>
<protein>
    <submittedName>
        <fullName evidence="2">Uncharacterized protein</fullName>
    </submittedName>
</protein>
<dbReference type="EMBL" id="LBSX01000002">
    <property type="protein sequence ID" value="KKQ28097.1"/>
    <property type="molecule type" value="Genomic_DNA"/>
</dbReference>
<accession>A0A0G0GDQ0</accession>
<organism evidence="2 3">
    <name type="scientific">Candidatus Magasanikbacteria bacterium GW2011_GWC2_37_14</name>
    <dbReference type="NCBI Taxonomy" id="1619046"/>
    <lineage>
        <taxon>Bacteria</taxon>
        <taxon>Candidatus Magasanikiibacteriota</taxon>
    </lineage>
</organism>
<keyword evidence="1" id="KW-0812">Transmembrane</keyword>
<evidence type="ECO:0000313" key="3">
    <source>
        <dbReference type="Proteomes" id="UP000034849"/>
    </source>
</evidence>
<name>A0A0G0GDQ0_9BACT</name>
<keyword evidence="1" id="KW-1133">Transmembrane helix</keyword>
<evidence type="ECO:0000256" key="1">
    <source>
        <dbReference type="SAM" id="Phobius"/>
    </source>
</evidence>
<feature type="transmembrane region" description="Helical" evidence="1">
    <location>
        <begin position="74"/>
        <end position="95"/>
    </location>
</feature>
<gene>
    <name evidence="2" type="ORF">US42_C0002G0052</name>
</gene>
<evidence type="ECO:0000313" key="2">
    <source>
        <dbReference type="EMBL" id="KKQ28097.1"/>
    </source>
</evidence>
<feature type="transmembrane region" description="Helical" evidence="1">
    <location>
        <begin position="101"/>
        <end position="119"/>
    </location>
</feature>
<proteinExistence type="predicted"/>
<sequence>MNLRQYFITMLIGTILCWLAWSIVIINVNPAVDSGLGFFFFYLSLGLALLGTISLLIFVIYYFFSKKELPLFRFVKKSFQTALFLTFLLIIILYLQGKGYLSWWNILLLFIIVILLVIFKKLSKTYETEPIIYENNQKHS</sequence>
<feature type="transmembrane region" description="Helical" evidence="1">
    <location>
        <begin position="7"/>
        <end position="26"/>
    </location>
</feature>
<keyword evidence="1" id="KW-0472">Membrane</keyword>
<dbReference type="AlphaFoldDB" id="A0A0G0GDQ0"/>
<feature type="transmembrane region" description="Helical" evidence="1">
    <location>
        <begin position="38"/>
        <end position="62"/>
    </location>
</feature>
<dbReference type="STRING" id="1619046.US42_C0002G0052"/>
<comment type="caution">
    <text evidence="2">The sequence shown here is derived from an EMBL/GenBank/DDBJ whole genome shotgun (WGS) entry which is preliminary data.</text>
</comment>
<dbReference type="Proteomes" id="UP000034849">
    <property type="component" value="Unassembled WGS sequence"/>
</dbReference>